<reference evidence="2" key="1">
    <citation type="submission" date="2021-06" db="EMBL/GenBank/DDBJ databases">
        <title>Emergence of genetically related NDM-1-producing Providencia rettgeri strains in Argentina.</title>
        <authorList>
            <person name="Pasteran F."/>
            <person name="Meo A."/>
            <person name="Gomez S."/>
            <person name="Derdoy L."/>
            <person name="Albronoz E."/>
            <person name="Faccone D."/>
            <person name="Guerriero L."/>
            <person name="Archuby D."/>
            <person name="Tarzia A."/>
            <person name="Lopez M."/>
            <person name="Corso A."/>
        </authorList>
    </citation>
    <scope>NUCLEOTIDE SEQUENCE</scope>
    <source>
        <strain evidence="2">PreM15628</strain>
    </source>
</reference>
<dbReference type="AlphaFoldDB" id="A0AAJ4NKU0"/>
<evidence type="ECO:0000313" key="3">
    <source>
        <dbReference type="Proteomes" id="UP000682358"/>
    </source>
</evidence>
<accession>A0AAJ4NKU0</accession>
<feature type="transmembrane region" description="Helical" evidence="1">
    <location>
        <begin position="35"/>
        <end position="56"/>
    </location>
</feature>
<gene>
    <name evidence="2" type="ORF">KOF27_07785</name>
</gene>
<dbReference type="Pfam" id="PF11755">
    <property type="entry name" value="DUF3311"/>
    <property type="match status" value="1"/>
</dbReference>
<dbReference type="EMBL" id="CP076405">
    <property type="protein sequence ID" value="QWQ22206.2"/>
    <property type="molecule type" value="Genomic_DNA"/>
</dbReference>
<sequence>MKWYHYLVIFPILALTVGIYYANQVEPFVMGLPFLMFWIVSWVIVTALVMLLINVLDNKNTKETPWAPR</sequence>
<dbReference type="InterPro" id="IPR021741">
    <property type="entry name" value="DUF3311"/>
</dbReference>
<name>A0AAJ4NKU0_PRORE</name>
<keyword evidence="1" id="KW-1133">Transmembrane helix</keyword>
<proteinExistence type="predicted"/>
<dbReference type="PANTHER" id="PTHR40034">
    <property type="entry name" value="BSL5891 PROTEIN"/>
    <property type="match status" value="1"/>
</dbReference>
<feature type="transmembrane region" description="Helical" evidence="1">
    <location>
        <begin position="6"/>
        <end position="23"/>
    </location>
</feature>
<keyword evidence="1" id="KW-0472">Membrane</keyword>
<dbReference type="Proteomes" id="UP000682358">
    <property type="component" value="Chromosome"/>
</dbReference>
<evidence type="ECO:0000256" key="1">
    <source>
        <dbReference type="SAM" id="Phobius"/>
    </source>
</evidence>
<organism evidence="2 3">
    <name type="scientific">Providencia rettgeri</name>
    <dbReference type="NCBI Taxonomy" id="587"/>
    <lineage>
        <taxon>Bacteria</taxon>
        <taxon>Pseudomonadati</taxon>
        <taxon>Pseudomonadota</taxon>
        <taxon>Gammaproteobacteria</taxon>
        <taxon>Enterobacterales</taxon>
        <taxon>Morganellaceae</taxon>
        <taxon>Providencia</taxon>
    </lineage>
</organism>
<keyword evidence="1" id="KW-0812">Transmembrane</keyword>
<protein>
    <submittedName>
        <fullName evidence="2">DUF3311 domain-containing protein</fullName>
    </submittedName>
</protein>
<dbReference type="PANTHER" id="PTHR40034:SF1">
    <property type="entry name" value="BSL5891 PROTEIN"/>
    <property type="match status" value="1"/>
</dbReference>
<evidence type="ECO:0000313" key="2">
    <source>
        <dbReference type="EMBL" id="QWQ22206.2"/>
    </source>
</evidence>